<reference evidence="2 3" key="1">
    <citation type="submission" date="2016-10" db="EMBL/GenBank/DDBJ databases">
        <authorList>
            <person name="de Groot N.N."/>
        </authorList>
    </citation>
    <scope>NUCLEOTIDE SEQUENCE [LARGE SCALE GENOMIC DNA]</scope>
    <source>
        <strain evidence="2 3">RK1</strain>
    </source>
</reference>
<evidence type="ECO:0000256" key="1">
    <source>
        <dbReference type="SAM" id="MobiDB-lite"/>
    </source>
</evidence>
<dbReference type="EMBL" id="FOQO01000014">
    <property type="protein sequence ID" value="SFJ78710.1"/>
    <property type="molecule type" value="Genomic_DNA"/>
</dbReference>
<sequence length="89" mass="9857">MAIKKESAQVSANSNRLRDKKGDGLIHARHDLKDKKKQKNYEAGVDPQDEQLNTVPEGTGNQRGDSKPGGGNRLQKDTTLKRTDSQTKK</sequence>
<name>A0A1I3U6S2_9SPHI</name>
<dbReference type="STRING" id="1477437.SAMN05444682_11429"/>
<dbReference type="RefSeq" id="WP_090631478.1">
    <property type="nucleotide sequence ID" value="NZ_FOQO01000014.1"/>
</dbReference>
<keyword evidence="3" id="KW-1185">Reference proteome</keyword>
<evidence type="ECO:0000313" key="2">
    <source>
        <dbReference type="EMBL" id="SFJ78710.1"/>
    </source>
</evidence>
<dbReference type="Proteomes" id="UP000198670">
    <property type="component" value="Unassembled WGS sequence"/>
</dbReference>
<feature type="compositionally biased region" description="Basic and acidic residues" evidence="1">
    <location>
        <begin position="16"/>
        <end position="34"/>
    </location>
</feature>
<feature type="region of interest" description="Disordered" evidence="1">
    <location>
        <begin position="1"/>
        <end position="89"/>
    </location>
</feature>
<proteinExistence type="predicted"/>
<feature type="compositionally biased region" description="Basic and acidic residues" evidence="1">
    <location>
        <begin position="74"/>
        <end position="89"/>
    </location>
</feature>
<evidence type="ECO:0000313" key="3">
    <source>
        <dbReference type="Proteomes" id="UP000198670"/>
    </source>
</evidence>
<protein>
    <submittedName>
        <fullName evidence="2">Uncharacterized protein</fullName>
    </submittedName>
</protein>
<organism evidence="2 3">
    <name type="scientific">Parapedobacter indicus</name>
    <dbReference type="NCBI Taxonomy" id="1477437"/>
    <lineage>
        <taxon>Bacteria</taxon>
        <taxon>Pseudomonadati</taxon>
        <taxon>Bacteroidota</taxon>
        <taxon>Sphingobacteriia</taxon>
        <taxon>Sphingobacteriales</taxon>
        <taxon>Sphingobacteriaceae</taxon>
        <taxon>Parapedobacter</taxon>
    </lineage>
</organism>
<dbReference type="AlphaFoldDB" id="A0A1I3U6S2"/>
<accession>A0A1I3U6S2</accession>
<dbReference type="OrthoDB" id="799353at2"/>
<gene>
    <name evidence="2" type="ORF">SAMN05444682_11429</name>
</gene>
<feature type="compositionally biased region" description="Polar residues" evidence="1">
    <location>
        <begin position="50"/>
        <end position="63"/>
    </location>
</feature>